<dbReference type="EMBL" id="PQFF01000373">
    <property type="protein sequence ID" value="RHZ54970.1"/>
    <property type="molecule type" value="Genomic_DNA"/>
</dbReference>
<reference evidence="1 2" key="1">
    <citation type="submission" date="2018-08" db="EMBL/GenBank/DDBJ databases">
        <title>Genome and evolution of the arbuscular mycorrhizal fungus Diversispora epigaea (formerly Glomus versiforme) and its bacterial endosymbionts.</title>
        <authorList>
            <person name="Sun X."/>
            <person name="Fei Z."/>
            <person name="Harrison M."/>
        </authorList>
    </citation>
    <scope>NUCLEOTIDE SEQUENCE [LARGE SCALE GENOMIC DNA]</scope>
    <source>
        <strain evidence="1 2">IT104</strain>
    </source>
</reference>
<evidence type="ECO:0000313" key="1">
    <source>
        <dbReference type="EMBL" id="RHZ54970.1"/>
    </source>
</evidence>
<organism evidence="1 2">
    <name type="scientific">Diversispora epigaea</name>
    <dbReference type="NCBI Taxonomy" id="1348612"/>
    <lineage>
        <taxon>Eukaryota</taxon>
        <taxon>Fungi</taxon>
        <taxon>Fungi incertae sedis</taxon>
        <taxon>Mucoromycota</taxon>
        <taxon>Glomeromycotina</taxon>
        <taxon>Glomeromycetes</taxon>
        <taxon>Diversisporales</taxon>
        <taxon>Diversisporaceae</taxon>
        <taxon>Diversispora</taxon>
    </lineage>
</organism>
<evidence type="ECO:0000313" key="2">
    <source>
        <dbReference type="Proteomes" id="UP000266861"/>
    </source>
</evidence>
<dbReference type="Proteomes" id="UP000266861">
    <property type="component" value="Unassembled WGS sequence"/>
</dbReference>
<comment type="caution">
    <text evidence="1">The sequence shown here is derived from an EMBL/GenBank/DDBJ whole genome shotgun (WGS) entry which is preliminary data.</text>
</comment>
<sequence>MKILKYINGEIVNIENVETSRNNFKDFENFCSVIITNYTNLIFDALHFKNAWNWYWCLEQSQTLQEILDKQLESAIYGISNFATNNNFSSRISYPYDRKKIANMHQNSGIF</sequence>
<accession>A0A397H3K2</accession>
<name>A0A397H3K2_9GLOM</name>
<dbReference type="AlphaFoldDB" id="A0A397H3K2"/>
<keyword evidence="2" id="KW-1185">Reference proteome</keyword>
<gene>
    <name evidence="1" type="ORF">Glove_421g57</name>
</gene>
<proteinExistence type="predicted"/>
<protein>
    <submittedName>
        <fullName evidence="1">Uncharacterized protein</fullName>
    </submittedName>
</protein>